<evidence type="ECO:0000313" key="11">
    <source>
        <dbReference type="EMBL" id="TYO98169.1"/>
    </source>
</evidence>
<evidence type="ECO:0000256" key="9">
    <source>
        <dbReference type="ARBA" id="ARBA00023136"/>
    </source>
</evidence>
<feature type="transmembrane region" description="Helical" evidence="10">
    <location>
        <begin position="243"/>
        <end position="263"/>
    </location>
</feature>
<feature type="transmembrane region" description="Helical" evidence="10">
    <location>
        <begin position="300"/>
        <end position="318"/>
    </location>
</feature>
<reference evidence="11 12" key="1">
    <citation type="submission" date="2019-07" db="EMBL/GenBank/DDBJ databases">
        <title>Genomic Encyclopedia of Type Strains, Phase IV (KMG-IV): sequencing the most valuable type-strain genomes for metagenomic binning, comparative biology and taxonomic classification.</title>
        <authorList>
            <person name="Goeker M."/>
        </authorList>
    </citation>
    <scope>NUCLEOTIDE SEQUENCE [LARGE SCALE GENOMIC DNA]</scope>
    <source>
        <strain evidence="11 12">SS015</strain>
    </source>
</reference>
<organism evidence="11 12">
    <name type="scientific">Geothermobacter ehrlichii</name>
    <dbReference type="NCBI Taxonomy" id="213224"/>
    <lineage>
        <taxon>Bacteria</taxon>
        <taxon>Pseudomonadati</taxon>
        <taxon>Thermodesulfobacteriota</taxon>
        <taxon>Desulfuromonadia</taxon>
        <taxon>Desulfuromonadales</taxon>
        <taxon>Geothermobacteraceae</taxon>
        <taxon>Geothermobacter</taxon>
    </lineage>
</organism>
<evidence type="ECO:0000256" key="2">
    <source>
        <dbReference type="ARBA" id="ARBA00022448"/>
    </source>
</evidence>
<keyword evidence="3" id="KW-1003">Cell membrane</keyword>
<dbReference type="GO" id="GO:0015379">
    <property type="term" value="F:potassium:chloride symporter activity"/>
    <property type="evidence" value="ECO:0007669"/>
    <property type="project" value="InterPro"/>
</dbReference>
<gene>
    <name evidence="11" type="ORF">EDC39_108106</name>
</gene>
<feature type="transmembrane region" description="Helical" evidence="10">
    <location>
        <begin position="54"/>
        <end position="76"/>
    </location>
</feature>
<feature type="transmembrane region" description="Helical" evidence="10">
    <location>
        <begin position="203"/>
        <end position="222"/>
    </location>
</feature>
<keyword evidence="8" id="KW-0406">Ion transport</keyword>
<comment type="subcellular location">
    <subcellularLocation>
        <location evidence="1">Cell membrane</location>
        <topology evidence="1">Multi-pass membrane protein</topology>
    </subcellularLocation>
</comment>
<comment type="caution">
    <text evidence="11">The sequence shown here is derived from an EMBL/GenBank/DDBJ whole genome shotgun (WGS) entry which is preliminary data.</text>
</comment>
<keyword evidence="9 10" id="KW-0472">Membrane</keyword>
<keyword evidence="5 10" id="KW-0812">Transmembrane</keyword>
<evidence type="ECO:0000313" key="12">
    <source>
        <dbReference type="Proteomes" id="UP000324159"/>
    </source>
</evidence>
<sequence length="467" mass="50418">MRRRGVKSHSMCALQQPRQTWRFSPGQVLLLYYVLAILLGGLLLRLPLASSGEPLTFLDAIFTATSAQCVTGLVVVDTGSRLSWFGQLVVLLLIQTGGLGITTFSVYLLSYLGGGMSLRGRQQIEQTLLPQPYASVQELVGKIFLLTIVIEGIGAALLAIRLVPQLGLVQGLWSALFHSVSAFCNAGFSLFPDSLVGFHDDPLVNLTIMGLITAGGIGFLVLQELFGLTRRRQPRHRLSLHTRLVLVTSCALTLGGALLLALLEIPGELRTMGAADGFWMVLFQSVTARTAGFNTIDLNLLEVPTLVLIMFLMFIGASPGSCGGGIKTTSFALIFAILHNRLKGERHTNIFRRTVPDELTTRALTLVLLSVIVCGAAIFLLLTVQVHGLPATQSRNALLDYAFETVSAFATVGLSLGVTGELLPLGKMIIIGLMFVGRVGILTLAFAFVRRAGKRQIRYAEEQVMIG</sequence>
<feature type="transmembrane region" description="Helical" evidence="10">
    <location>
        <begin position="28"/>
        <end position="48"/>
    </location>
</feature>
<proteinExistence type="predicted"/>
<dbReference type="EMBL" id="VNIB01000008">
    <property type="protein sequence ID" value="TYO98169.1"/>
    <property type="molecule type" value="Genomic_DNA"/>
</dbReference>
<evidence type="ECO:0000256" key="10">
    <source>
        <dbReference type="SAM" id="Phobius"/>
    </source>
</evidence>
<keyword evidence="12" id="KW-1185">Reference proteome</keyword>
<feature type="transmembrane region" description="Helical" evidence="10">
    <location>
        <begin position="363"/>
        <end position="384"/>
    </location>
</feature>
<evidence type="ECO:0000256" key="1">
    <source>
        <dbReference type="ARBA" id="ARBA00004651"/>
    </source>
</evidence>
<name>A0A5D3WLQ9_9BACT</name>
<dbReference type="Proteomes" id="UP000324159">
    <property type="component" value="Unassembled WGS sequence"/>
</dbReference>
<keyword evidence="2" id="KW-0813">Transport</keyword>
<keyword evidence="4" id="KW-0633">Potassium transport</keyword>
<evidence type="ECO:0000256" key="8">
    <source>
        <dbReference type="ARBA" id="ARBA00023065"/>
    </source>
</evidence>
<feature type="transmembrane region" description="Helical" evidence="10">
    <location>
        <begin position="172"/>
        <end position="191"/>
    </location>
</feature>
<dbReference type="GO" id="GO:0005886">
    <property type="term" value="C:plasma membrane"/>
    <property type="evidence" value="ECO:0007669"/>
    <property type="project" value="UniProtKB-SubCell"/>
</dbReference>
<dbReference type="PANTHER" id="PTHR32024:SF1">
    <property type="entry name" value="KTR SYSTEM POTASSIUM UPTAKE PROTEIN B"/>
    <property type="match status" value="1"/>
</dbReference>
<dbReference type="PANTHER" id="PTHR32024">
    <property type="entry name" value="TRK SYSTEM POTASSIUM UPTAKE PROTEIN TRKG-RELATED"/>
    <property type="match status" value="1"/>
</dbReference>
<keyword evidence="6" id="KW-0630">Potassium</keyword>
<dbReference type="AlphaFoldDB" id="A0A5D3WLQ9"/>
<feature type="transmembrane region" description="Helical" evidence="10">
    <location>
        <begin position="88"/>
        <end position="109"/>
    </location>
</feature>
<dbReference type="InterPro" id="IPR003445">
    <property type="entry name" value="Cat_transpt"/>
</dbReference>
<evidence type="ECO:0000256" key="7">
    <source>
        <dbReference type="ARBA" id="ARBA00022989"/>
    </source>
</evidence>
<accession>A0A5D3WLQ9</accession>
<dbReference type="InterPro" id="IPR004772">
    <property type="entry name" value="TrkH"/>
</dbReference>
<evidence type="ECO:0000256" key="3">
    <source>
        <dbReference type="ARBA" id="ARBA00022475"/>
    </source>
</evidence>
<dbReference type="NCBIfam" id="TIGR00933">
    <property type="entry name" value="2a38"/>
    <property type="match status" value="1"/>
</dbReference>
<feature type="transmembrane region" description="Helical" evidence="10">
    <location>
        <begin position="428"/>
        <end position="449"/>
    </location>
</feature>
<evidence type="ECO:0000256" key="5">
    <source>
        <dbReference type="ARBA" id="ARBA00022692"/>
    </source>
</evidence>
<feature type="transmembrane region" description="Helical" evidence="10">
    <location>
        <begin position="139"/>
        <end position="160"/>
    </location>
</feature>
<evidence type="ECO:0000256" key="4">
    <source>
        <dbReference type="ARBA" id="ARBA00022538"/>
    </source>
</evidence>
<keyword evidence="7 10" id="KW-1133">Transmembrane helix</keyword>
<protein>
    <submittedName>
        <fullName evidence="11">Trk system potassium uptake protein TrkH</fullName>
    </submittedName>
</protein>
<evidence type="ECO:0000256" key="6">
    <source>
        <dbReference type="ARBA" id="ARBA00022958"/>
    </source>
</evidence>
<dbReference type="Pfam" id="PF02386">
    <property type="entry name" value="TrkH"/>
    <property type="match status" value="1"/>
</dbReference>